<organism evidence="2 3">
    <name type="scientific">Thalassospira profundimaris</name>
    <dbReference type="NCBI Taxonomy" id="502049"/>
    <lineage>
        <taxon>Bacteria</taxon>
        <taxon>Pseudomonadati</taxon>
        <taxon>Pseudomonadota</taxon>
        <taxon>Alphaproteobacteria</taxon>
        <taxon>Rhodospirillales</taxon>
        <taxon>Thalassospiraceae</taxon>
        <taxon>Thalassospira</taxon>
    </lineage>
</organism>
<evidence type="ECO:0008006" key="4">
    <source>
        <dbReference type="Google" id="ProtNLM"/>
    </source>
</evidence>
<feature type="transmembrane region" description="Helical" evidence="1">
    <location>
        <begin position="133"/>
        <end position="153"/>
    </location>
</feature>
<sequence length="158" mass="17282">MEYSTVKLIHVLGAILFLGNIIVSAVWKIQADRTNNPVVIAFACRLINITDLAFTTLGSALLVIGGIGLFHATGISLSDAPYLIYGISLYGMAAMLWLAGLLPLQIYMSKIAAKTVADGETEMPVAYEKCRRLWNMVGRIAILFPLGALYLMIMRPDF</sequence>
<evidence type="ECO:0000256" key="1">
    <source>
        <dbReference type="SAM" id="Phobius"/>
    </source>
</evidence>
<feature type="transmembrane region" description="Helical" evidence="1">
    <location>
        <begin position="39"/>
        <end position="70"/>
    </location>
</feature>
<reference evidence="2 3" key="1">
    <citation type="submission" date="2014-07" db="EMBL/GenBank/DDBJ databases">
        <title>Draft genome sequence of Thalassospira profundimaris R8-17.</title>
        <authorList>
            <person name="Lai Q."/>
            <person name="Shao Z."/>
        </authorList>
    </citation>
    <scope>NUCLEOTIDE SEQUENCE [LARGE SCALE GENOMIC DNA]</scope>
    <source>
        <strain evidence="2 3">R8-17</strain>
    </source>
</reference>
<keyword evidence="1" id="KW-1133">Transmembrane helix</keyword>
<dbReference type="Pfam" id="PF10027">
    <property type="entry name" value="DUF2269"/>
    <property type="match status" value="1"/>
</dbReference>
<gene>
    <name evidence="2" type="ORF">TH6_09380</name>
</gene>
<protein>
    <recommendedName>
        <fullName evidence="4">Integral membrane protein</fullName>
    </recommendedName>
</protein>
<keyword evidence="1" id="KW-0812">Transmembrane</keyword>
<feature type="transmembrane region" description="Helical" evidence="1">
    <location>
        <begin position="6"/>
        <end position="27"/>
    </location>
</feature>
<proteinExistence type="predicted"/>
<dbReference type="Proteomes" id="UP000253061">
    <property type="component" value="Unassembled WGS sequence"/>
</dbReference>
<comment type="caution">
    <text evidence="2">The sequence shown here is derived from an EMBL/GenBank/DDBJ whole genome shotgun (WGS) entry which is preliminary data.</text>
</comment>
<dbReference type="EMBL" id="JPWB01000003">
    <property type="protein sequence ID" value="RCK23223.1"/>
    <property type="molecule type" value="Genomic_DNA"/>
</dbReference>
<feature type="transmembrane region" description="Helical" evidence="1">
    <location>
        <begin position="82"/>
        <end position="104"/>
    </location>
</feature>
<evidence type="ECO:0000313" key="2">
    <source>
        <dbReference type="EMBL" id="RCK23223.1"/>
    </source>
</evidence>
<accession>A0A367VDI3</accession>
<keyword evidence="1" id="KW-0472">Membrane</keyword>
<dbReference type="AlphaFoldDB" id="A0A367VDI3"/>
<name>A0A367VDI3_9PROT</name>
<dbReference type="InterPro" id="IPR018729">
    <property type="entry name" value="DUF2269_transmembrane"/>
</dbReference>
<evidence type="ECO:0000313" key="3">
    <source>
        <dbReference type="Proteomes" id="UP000253061"/>
    </source>
</evidence>
<dbReference type="RefSeq" id="WP_062957646.1">
    <property type="nucleotide sequence ID" value="NZ_JPWB01000003.1"/>
</dbReference>